<evidence type="ECO:0000256" key="1">
    <source>
        <dbReference type="ARBA" id="ARBA00004477"/>
    </source>
</evidence>
<dbReference type="FunFam" id="1.20.5.2480:FF:000001">
    <property type="entry name" value="Reticulon"/>
    <property type="match status" value="1"/>
</dbReference>
<feature type="domain" description="Reticulon" evidence="9">
    <location>
        <begin position="937"/>
        <end position="1057"/>
    </location>
</feature>
<gene>
    <name evidence="10" type="primary">Rtn3</name>
    <name evidence="10" type="ORF">GTO96_0004604</name>
</gene>
<organism evidence="10 11">
    <name type="scientific">Polypterus senegalus</name>
    <name type="common">Senegal bichir</name>
    <dbReference type="NCBI Taxonomy" id="55291"/>
    <lineage>
        <taxon>Eukaryota</taxon>
        <taxon>Metazoa</taxon>
        <taxon>Chordata</taxon>
        <taxon>Craniata</taxon>
        <taxon>Vertebrata</taxon>
        <taxon>Euteleostomi</taxon>
        <taxon>Actinopterygii</taxon>
        <taxon>Polypteriformes</taxon>
        <taxon>Polypteridae</taxon>
        <taxon>Polypterus</taxon>
    </lineage>
</organism>
<evidence type="ECO:0000256" key="8">
    <source>
        <dbReference type="SAM" id="MobiDB-lite"/>
    </source>
</evidence>
<dbReference type="GO" id="GO:0014069">
    <property type="term" value="C:postsynaptic density"/>
    <property type="evidence" value="ECO:0007669"/>
    <property type="project" value="TreeGrafter"/>
</dbReference>
<dbReference type="GO" id="GO:0071787">
    <property type="term" value="P:endoplasmic reticulum tubular network formation"/>
    <property type="evidence" value="ECO:0007669"/>
    <property type="project" value="TreeGrafter"/>
</dbReference>
<feature type="transmembrane region" description="Helical" evidence="6">
    <location>
        <begin position="952"/>
        <end position="980"/>
    </location>
</feature>
<dbReference type="PROSITE" id="PS50845">
    <property type="entry name" value="RETICULON"/>
    <property type="match status" value="1"/>
</dbReference>
<feature type="compositionally biased region" description="Acidic residues" evidence="8">
    <location>
        <begin position="518"/>
        <end position="531"/>
    </location>
</feature>
<name>A0A8X7XIX0_POLSE</name>
<evidence type="ECO:0000313" key="11">
    <source>
        <dbReference type="Proteomes" id="UP000886611"/>
    </source>
</evidence>
<dbReference type="InterPro" id="IPR003388">
    <property type="entry name" value="Reticulon"/>
</dbReference>
<feature type="region of interest" description="Disordered" evidence="8">
    <location>
        <begin position="518"/>
        <end position="555"/>
    </location>
</feature>
<keyword evidence="3" id="KW-0256">Endoplasmic reticulum</keyword>
<comment type="caution">
    <text evidence="6">Lacks conserved residue(s) required for the propagation of feature annotation.</text>
</comment>
<dbReference type="PANTHER" id="PTHR45799:SF4">
    <property type="entry name" value="RETICULON-3"/>
    <property type="match status" value="1"/>
</dbReference>
<evidence type="ECO:0000256" key="4">
    <source>
        <dbReference type="ARBA" id="ARBA00022989"/>
    </source>
</evidence>
<feature type="region of interest" description="Disordered" evidence="8">
    <location>
        <begin position="1"/>
        <end position="35"/>
    </location>
</feature>
<keyword evidence="2 6" id="KW-0812">Transmembrane</keyword>
<feature type="compositionally biased region" description="Polar residues" evidence="8">
    <location>
        <begin position="600"/>
        <end position="609"/>
    </location>
</feature>
<feature type="non-terminal residue" evidence="10">
    <location>
        <position position="1"/>
    </location>
</feature>
<dbReference type="AlphaFoldDB" id="A0A8X7XIX0"/>
<keyword evidence="11" id="KW-1185">Reference proteome</keyword>
<evidence type="ECO:0000256" key="5">
    <source>
        <dbReference type="ARBA" id="ARBA00023136"/>
    </source>
</evidence>
<feature type="compositionally biased region" description="Polar residues" evidence="8">
    <location>
        <begin position="194"/>
        <end position="213"/>
    </location>
</feature>
<feature type="region of interest" description="Disordered" evidence="8">
    <location>
        <begin position="445"/>
        <end position="465"/>
    </location>
</feature>
<feature type="region of interest" description="Disordered" evidence="8">
    <location>
        <begin position="79"/>
        <end position="155"/>
    </location>
</feature>
<evidence type="ECO:0000256" key="7">
    <source>
        <dbReference type="SAM" id="Coils"/>
    </source>
</evidence>
<feature type="compositionally biased region" description="Basic and acidic residues" evidence="8">
    <location>
        <begin position="87"/>
        <end position="97"/>
    </location>
</feature>
<keyword evidence="5 6" id="KW-0472">Membrane</keyword>
<dbReference type="Pfam" id="PF02453">
    <property type="entry name" value="Reticulon"/>
    <property type="match status" value="1"/>
</dbReference>
<feature type="region of interest" description="Disordered" evidence="8">
    <location>
        <begin position="190"/>
        <end position="224"/>
    </location>
</feature>
<feature type="non-terminal residue" evidence="10">
    <location>
        <position position="1057"/>
    </location>
</feature>
<evidence type="ECO:0000256" key="3">
    <source>
        <dbReference type="ARBA" id="ARBA00022824"/>
    </source>
</evidence>
<evidence type="ECO:0000256" key="6">
    <source>
        <dbReference type="RuleBase" id="RU210713"/>
    </source>
</evidence>
<feature type="compositionally biased region" description="Acidic residues" evidence="8">
    <location>
        <begin position="450"/>
        <end position="465"/>
    </location>
</feature>
<evidence type="ECO:0000259" key="9">
    <source>
        <dbReference type="PROSITE" id="PS50845"/>
    </source>
</evidence>
<feature type="region of interest" description="Disordered" evidence="8">
    <location>
        <begin position="587"/>
        <end position="609"/>
    </location>
</feature>
<protein>
    <recommendedName>
        <fullName evidence="6">Reticulon</fullName>
    </recommendedName>
</protein>
<dbReference type="GO" id="GO:0005789">
    <property type="term" value="C:endoplasmic reticulum membrane"/>
    <property type="evidence" value="ECO:0007669"/>
    <property type="project" value="UniProtKB-SubCell"/>
</dbReference>
<dbReference type="Proteomes" id="UP000886611">
    <property type="component" value="Unassembled WGS sequence"/>
</dbReference>
<feature type="compositionally biased region" description="Polar residues" evidence="8">
    <location>
        <begin position="112"/>
        <end position="142"/>
    </location>
</feature>
<reference evidence="10 11" key="1">
    <citation type="journal article" date="2021" name="Cell">
        <title>Tracing the genetic footprints of vertebrate landing in non-teleost ray-finned fishes.</title>
        <authorList>
            <person name="Bi X."/>
            <person name="Wang K."/>
            <person name="Yang L."/>
            <person name="Pan H."/>
            <person name="Jiang H."/>
            <person name="Wei Q."/>
            <person name="Fang M."/>
            <person name="Yu H."/>
            <person name="Zhu C."/>
            <person name="Cai Y."/>
            <person name="He Y."/>
            <person name="Gan X."/>
            <person name="Zeng H."/>
            <person name="Yu D."/>
            <person name="Zhu Y."/>
            <person name="Jiang H."/>
            <person name="Qiu Q."/>
            <person name="Yang H."/>
            <person name="Zhang Y.E."/>
            <person name="Wang W."/>
            <person name="Zhu M."/>
            <person name="He S."/>
            <person name="Zhang G."/>
        </authorList>
    </citation>
    <scope>NUCLEOTIDE SEQUENCE [LARGE SCALE GENOMIC DNA]</scope>
    <source>
        <strain evidence="10">Bchr_013</strain>
    </source>
</reference>
<proteinExistence type="predicted"/>
<keyword evidence="7" id="KW-0175">Coiled coil</keyword>
<evidence type="ECO:0000256" key="2">
    <source>
        <dbReference type="ARBA" id="ARBA00022692"/>
    </source>
</evidence>
<feature type="compositionally biased region" description="Basic and acidic residues" evidence="8">
    <location>
        <begin position="10"/>
        <end position="24"/>
    </location>
</feature>
<dbReference type="GO" id="GO:0030182">
    <property type="term" value="P:neuron differentiation"/>
    <property type="evidence" value="ECO:0007669"/>
    <property type="project" value="TreeGrafter"/>
</dbReference>
<evidence type="ECO:0000313" key="10">
    <source>
        <dbReference type="EMBL" id="KAG2469163.1"/>
    </source>
</evidence>
<dbReference type="InterPro" id="IPR046964">
    <property type="entry name" value="RTN1-4"/>
</dbReference>
<feature type="compositionally biased region" description="Basic and acidic residues" evidence="8">
    <location>
        <begin position="263"/>
        <end position="280"/>
    </location>
</feature>
<comment type="subcellular location">
    <subcellularLocation>
        <location evidence="1">Endoplasmic reticulum membrane</location>
        <topology evidence="1">Multi-pass membrane protein</topology>
    </subcellularLocation>
</comment>
<feature type="compositionally biased region" description="Polar residues" evidence="8">
    <location>
        <begin position="883"/>
        <end position="903"/>
    </location>
</feature>
<feature type="region of interest" description="Disordered" evidence="8">
    <location>
        <begin position="880"/>
        <end position="919"/>
    </location>
</feature>
<feature type="region of interest" description="Disordered" evidence="8">
    <location>
        <begin position="745"/>
        <end position="766"/>
    </location>
</feature>
<dbReference type="GO" id="GO:0043005">
    <property type="term" value="C:neuron projection"/>
    <property type="evidence" value="ECO:0007669"/>
    <property type="project" value="TreeGrafter"/>
</dbReference>
<dbReference type="EMBL" id="JAATIS010000220">
    <property type="protein sequence ID" value="KAG2469163.1"/>
    <property type="molecule type" value="Genomic_DNA"/>
</dbReference>
<feature type="coiled-coil region" evidence="7">
    <location>
        <begin position="826"/>
        <end position="853"/>
    </location>
</feature>
<dbReference type="PANTHER" id="PTHR45799">
    <property type="entry name" value="RETICULON-LIKE PROTEIN"/>
    <property type="match status" value="1"/>
</dbReference>
<feature type="region of interest" description="Disordered" evidence="8">
    <location>
        <begin position="252"/>
        <end position="290"/>
    </location>
</feature>
<comment type="caution">
    <text evidence="10">The sequence shown here is derived from an EMBL/GenBank/DDBJ whole genome shotgun (WGS) entry which is preliminary data.</text>
</comment>
<dbReference type="Gene3D" id="1.20.5.2480">
    <property type="match status" value="1"/>
</dbReference>
<keyword evidence="4 6" id="KW-1133">Transmembrane helix</keyword>
<sequence length="1057" mass="116636">MRFIPCGCRSGREPGRDALEDRRRAGPPQTEWGVRPEGMKEFMSNKLNPSESVAPSLKFPSEPDSLIPVSFDGQVLSENDGITQLSDPEKDARKVEGIRGVSTDSGIEAVSCESSEPVTPVSGTGSATQSLSPISQSMSMDTTAGKPTDSLQEIRSQFSLKHNQVSDKFPPESLGETQTWSDSNFLQFKEQHYETTPPQEKNISIPFISQSGHFSPEQDSPESPFEVLADTHKTGDFGKEFQENIPSERVPKELDEMTISQTKDQRPSSWIDEHDTEMTGKLESSSNTSGTLKSNDTCKLFEAKLDEELETFANRITDNFESSCPELVDVLQIQQCSPVSVGVGHVKSMTVEAEECKGAGKTELQKASCIDDLGFMPTAYILEKPDKSEEIQAHSEQFSAEYENVHMEEIVSFSPPPNYTSFGFESDYTTKGKLHENVEGSCHIWPTDPEPPENLDADSSGESDDTVIEDISSVAGRSTALDPSISKKEKADEHMHIKVDKLMLVPIINVIETEEQIVSEEEEEVDAEDNTSDFQAEKEYGERSSKSTEISSKETEDLKYGITSVPLNSIEEIPVFEAKLPEADLGAAESSSAIGKNKSQDQSSRQDAQLEQMQNTTLDLMDKFVLEKYVNIGEVIGDNELSKPSTAQVMDFVKDLHPDDQQNVPFHQPLDVSCHAKADDLVCEMGTAKLVSSVVSSGITEVLASDLHFKETSVLTAMSSEAFREKMGSRLDEQSKVAMNVVKDELSATESSPETASDPESIEPECSVSAATDSFVEFMRECLKSRQDVAPEDLNQDFNIKSKQKVDLIPVESKAPKAAPTLVLDFEQEQLTIKALKELGESLEDEVEEEDKLPAKDLSGIQDKKSYICLTEGSHLSRVCTGPQPTSRLSTFQEAPDSHSSGEASAHKEVEKENSSNAEHQKLTGHALTALLTPLPVRDLIYWRDLKKSGTVFAVSLLLLLSLAAFSIVSVVSYLLLALLSVTITFRVYKSVVQAVQKSDEGHPFKAYMEKNVTLSQESFRRHVDTALSHFNCILKQLMRLFLVEDLVDSLKVKTLT</sequence>
<feature type="compositionally biased region" description="Basic and acidic residues" evidence="8">
    <location>
        <begin position="535"/>
        <end position="555"/>
    </location>
</feature>
<accession>A0A8X7XIX0</accession>
<feature type="compositionally biased region" description="Basic and acidic residues" evidence="8">
    <location>
        <begin position="905"/>
        <end position="919"/>
    </location>
</feature>
<dbReference type="GO" id="GO:0007420">
    <property type="term" value="P:brain development"/>
    <property type="evidence" value="ECO:0007669"/>
    <property type="project" value="TreeGrafter"/>
</dbReference>